<feature type="region of interest" description="Disordered" evidence="1">
    <location>
        <begin position="1"/>
        <end position="22"/>
    </location>
</feature>
<dbReference type="InterPro" id="IPR025836">
    <property type="entry name" value="Zn_knuckle_CX2CX4HX4C"/>
</dbReference>
<dbReference type="PANTHER" id="PTHR31286">
    <property type="entry name" value="GLYCINE-RICH CELL WALL STRUCTURAL PROTEIN 1.8-LIKE"/>
    <property type="match status" value="1"/>
</dbReference>
<gene>
    <name evidence="3" type="ORF">QYE76_057790</name>
</gene>
<reference evidence="3" key="1">
    <citation type="submission" date="2023-07" db="EMBL/GenBank/DDBJ databases">
        <title>A chromosome-level genome assembly of Lolium multiflorum.</title>
        <authorList>
            <person name="Chen Y."/>
            <person name="Copetti D."/>
            <person name="Kolliker R."/>
            <person name="Studer B."/>
        </authorList>
    </citation>
    <scope>NUCLEOTIDE SEQUENCE</scope>
    <source>
        <strain evidence="3">02402/16</strain>
        <tissue evidence="3">Leaf</tissue>
    </source>
</reference>
<organism evidence="3 4">
    <name type="scientific">Lolium multiflorum</name>
    <name type="common">Italian ryegrass</name>
    <name type="synonym">Lolium perenne subsp. multiflorum</name>
    <dbReference type="NCBI Taxonomy" id="4521"/>
    <lineage>
        <taxon>Eukaryota</taxon>
        <taxon>Viridiplantae</taxon>
        <taxon>Streptophyta</taxon>
        <taxon>Embryophyta</taxon>
        <taxon>Tracheophyta</taxon>
        <taxon>Spermatophyta</taxon>
        <taxon>Magnoliopsida</taxon>
        <taxon>Liliopsida</taxon>
        <taxon>Poales</taxon>
        <taxon>Poaceae</taxon>
        <taxon>BOP clade</taxon>
        <taxon>Pooideae</taxon>
        <taxon>Poodae</taxon>
        <taxon>Poeae</taxon>
        <taxon>Poeae Chloroplast Group 2 (Poeae type)</taxon>
        <taxon>Loliodinae</taxon>
        <taxon>Loliinae</taxon>
        <taxon>Lolium</taxon>
    </lineage>
</organism>
<proteinExistence type="predicted"/>
<evidence type="ECO:0000313" key="4">
    <source>
        <dbReference type="Proteomes" id="UP001231189"/>
    </source>
</evidence>
<dbReference type="EMBL" id="JAUUTY010000003">
    <property type="protein sequence ID" value="KAK1669631.1"/>
    <property type="molecule type" value="Genomic_DNA"/>
</dbReference>
<feature type="compositionally biased region" description="Polar residues" evidence="1">
    <location>
        <begin position="1"/>
        <end position="16"/>
    </location>
</feature>
<feature type="compositionally biased region" description="Basic and acidic residues" evidence="1">
    <location>
        <begin position="322"/>
        <end position="333"/>
    </location>
</feature>
<dbReference type="Pfam" id="PF14392">
    <property type="entry name" value="zf-CCHC_4"/>
    <property type="match status" value="1"/>
</dbReference>
<sequence>MASPTNSSNHASGSGSKNEEAIGLGIEDDELDDLVFEEEETAPKQGMKWMALARVHTPNKFSPLTFENHMRNAWSPAQQMEFNHLEGNLFTVQCFCLGDWLKIKEGGPWLFRQNIVCIEEYDGLMNPDKIDLNSFDTWLQIHKLLIGYRNEALVKNLTEKKVGKALKVETDVQVMGNFVRVKIRLDVRKVLARFVSIVRGGQREIYKIQYEKMPRFCGACGLIGHSHLECGSSEHDEDTLKWGDYLKADWDTWFGRGFSNVRGGGQRGGRSGRFGERTGNRGGRDNVEYDRSLIPWRHNAVANSGLVNAERELDDTATSPGKIKDMELDKKDLSNPAAKRSLEMGGLVPGRNHRTDGGAEHQGLADELMEGNIQME</sequence>
<protein>
    <recommendedName>
        <fullName evidence="2">Zinc knuckle CX2CX4HX4C domain-containing protein</fullName>
    </recommendedName>
</protein>
<dbReference type="AlphaFoldDB" id="A0AAD8T465"/>
<evidence type="ECO:0000313" key="3">
    <source>
        <dbReference type="EMBL" id="KAK1669631.1"/>
    </source>
</evidence>
<keyword evidence="4" id="KW-1185">Reference proteome</keyword>
<accession>A0AAD8T465</accession>
<dbReference type="InterPro" id="IPR040256">
    <property type="entry name" value="At4g02000-like"/>
</dbReference>
<evidence type="ECO:0000256" key="1">
    <source>
        <dbReference type="SAM" id="MobiDB-lite"/>
    </source>
</evidence>
<feature type="domain" description="Zinc knuckle CX2CX4HX4C" evidence="2">
    <location>
        <begin position="199"/>
        <end position="230"/>
    </location>
</feature>
<comment type="caution">
    <text evidence="3">The sequence shown here is derived from an EMBL/GenBank/DDBJ whole genome shotgun (WGS) entry which is preliminary data.</text>
</comment>
<dbReference type="Proteomes" id="UP001231189">
    <property type="component" value="Unassembled WGS sequence"/>
</dbReference>
<name>A0AAD8T465_LOLMU</name>
<feature type="compositionally biased region" description="Basic and acidic residues" evidence="1">
    <location>
        <begin position="273"/>
        <end position="286"/>
    </location>
</feature>
<feature type="region of interest" description="Disordered" evidence="1">
    <location>
        <begin position="264"/>
        <end position="286"/>
    </location>
</feature>
<evidence type="ECO:0000259" key="2">
    <source>
        <dbReference type="Pfam" id="PF14392"/>
    </source>
</evidence>
<dbReference type="PANTHER" id="PTHR31286:SF167">
    <property type="entry name" value="OS09G0268800 PROTEIN"/>
    <property type="match status" value="1"/>
</dbReference>
<feature type="region of interest" description="Disordered" evidence="1">
    <location>
        <begin position="313"/>
        <end position="363"/>
    </location>
</feature>